<dbReference type="Proteomes" id="UP000054558">
    <property type="component" value="Unassembled WGS sequence"/>
</dbReference>
<feature type="transmembrane region" description="Helical" evidence="11">
    <location>
        <begin position="377"/>
        <end position="401"/>
    </location>
</feature>
<keyword evidence="8 11" id="KW-0472">Membrane</keyword>
<feature type="transmembrane region" description="Helical" evidence="11">
    <location>
        <begin position="517"/>
        <end position="534"/>
    </location>
</feature>
<evidence type="ECO:0000313" key="13">
    <source>
        <dbReference type="Proteomes" id="UP000054558"/>
    </source>
</evidence>
<dbReference type="GO" id="GO:0005886">
    <property type="term" value="C:plasma membrane"/>
    <property type="evidence" value="ECO:0007669"/>
    <property type="project" value="UniProtKB-SubCell"/>
</dbReference>
<evidence type="ECO:0000256" key="3">
    <source>
        <dbReference type="ARBA" id="ARBA00022614"/>
    </source>
</evidence>
<dbReference type="SMART" id="SM00369">
    <property type="entry name" value="LRR_TYP"/>
    <property type="match status" value="5"/>
</dbReference>
<dbReference type="EMBL" id="DF238176">
    <property type="protein sequence ID" value="GAQ92964.1"/>
    <property type="molecule type" value="Genomic_DNA"/>
</dbReference>
<evidence type="ECO:0000256" key="9">
    <source>
        <dbReference type="ARBA" id="ARBA00023170"/>
    </source>
</evidence>
<evidence type="ECO:0000256" key="6">
    <source>
        <dbReference type="ARBA" id="ARBA00022737"/>
    </source>
</evidence>
<dbReference type="FunFam" id="3.80.10.10:FF:000470">
    <property type="entry name" value="LRR receptor-like serine/threonine-protein kinase RPK2"/>
    <property type="match status" value="1"/>
</dbReference>
<evidence type="ECO:0000256" key="10">
    <source>
        <dbReference type="ARBA" id="ARBA00023180"/>
    </source>
</evidence>
<keyword evidence="6" id="KW-0677">Repeat</keyword>
<dbReference type="GO" id="GO:0016020">
    <property type="term" value="C:membrane"/>
    <property type="evidence" value="ECO:0000318"/>
    <property type="project" value="GO_Central"/>
</dbReference>
<keyword evidence="5" id="KW-0732">Signal</keyword>
<evidence type="ECO:0000256" key="7">
    <source>
        <dbReference type="ARBA" id="ARBA00022989"/>
    </source>
</evidence>
<organism evidence="12 13">
    <name type="scientific">Klebsormidium nitens</name>
    <name type="common">Green alga</name>
    <name type="synonym">Ulothrix nitens</name>
    <dbReference type="NCBI Taxonomy" id="105231"/>
    <lineage>
        <taxon>Eukaryota</taxon>
        <taxon>Viridiplantae</taxon>
        <taxon>Streptophyta</taxon>
        <taxon>Klebsormidiophyceae</taxon>
        <taxon>Klebsormidiales</taxon>
        <taxon>Klebsormidiaceae</taxon>
        <taxon>Klebsormidium</taxon>
    </lineage>
</organism>
<dbReference type="SUPFAM" id="SSF52058">
    <property type="entry name" value="L domain-like"/>
    <property type="match status" value="1"/>
</dbReference>
<dbReference type="GO" id="GO:0004674">
    <property type="term" value="F:protein serine/threonine kinase activity"/>
    <property type="evidence" value="ECO:0000318"/>
    <property type="project" value="GO_Central"/>
</dbReference>
<evidence type="ECO:0000256" key="5">
    <source>
        <dbReference type="ARBA" id="ARBA00022729"/>
    </source>
</evidence>
<dbReference type="PANTHER" id="PTHR27000">
    <property type="entry name" value="LEUCINE-RICH REPEAT RECEPTOR-LIKE PROTEIN KINASE FAMILY PROTEIN-RELATED"/>
    <property type="match status" value="1"/>
</dbReference>
<evidence type="ECO:0000256" key="8">
    <source>
        <dbReference type="ARBA" id="ARBA00023136"/>
    </source>
</evidence>
<evidence type="ECO:0000256" key="4">
    <source>
        <dbReference type="ARBA" id="ARBA00022692"/>
    </source>
</evidence>
<dbReference type="Pfam" id="PF00560">
    <property type="entry name" value="LRR_1"/>
    <property type="match status" value="5"/>
</dbReference>
<sequence length="668" mass="72426">PPQLGNLTSLTSLDLSSNHLSGPIPPELGRLTRLTELFLTANNLSGPIPTDLGRLTNLRTLYLLNNRLSGTIPPGLGSLPNLKFLSLSRNGLSGPIPSQLGNLTQLIYLDLYSNNLSGTIPPELASLTQLSELELSFNDLSGPIPPGLGSLTKLFTLLGRLTQLTRLDLSSNDLSGPIPSEFNHLLAISTLNLSFTGTTCEALDLSRMRKITNLGLPDAPPPSFEHNNLTYLSLSVNNNNPTRHLDLSSVPETCKIVNMTGSHPNLESIRFWGACEKGCIVSLAGTGARLSRSTRRKVCLSPISVFLSGDIPIPLFEGPQASRRFLGVLRNAQGNYTLADPNFVDLIDLGREGRAYTGVGFSRVQAGNLCGNPEAKVVTALVFVVFAVLLLLGTISILLVARWRRRVQGAGLETADGGRLGLAGLYLWGAAMGVLPVVDVITDFLVLSEVWGAWPMWLVLASVCVPFLWASFAVAKAWSSSGSPVRGWKGLRVRWLWPLPALSDEQPRTSDGWSPRAAVLAILLLPLSLLGVLVQDLLSVAERFGLHLATGDRIVVFERYHESRVVVELLLESLPQAVFQTGLYIIGSSRATRIYIDQRIFVQSIVVSLCSLSVHYCTMLWEAVYEGRSLFRVFLDRFNGAGQPSLVTLTTEPSADEEVEGLSHKVAS</sequence>
<dbReference type="OrthoDB" id="687555at2759"/>
<dbReference type="Pfam" id="PF12799">
    <property type="entry name" value="LRR_4"/>
    <property type="match status" value="1"/>
</dbReference>
<keyword evidence="13" id="KW-1185">Reference proteome</keyword>
<dbReference type="FunFam" id="3.80.10.10:FF:000383">
    <property type="entry name" value="Leucine-rich repeat receptor protein kinase EMS1"/>
    <property type="match status" value="1"/>
</dbReference>
<evidence type="ECO:0000313" key="12">
    <source>
        <dbReference type="EMBL" id="GAQ92964.1"/>
    </source>
</evidence>
<gene>
    <name evidence="12" type="ORF">KFL_012270010</name>
</gene>
<keyword evidence="4 11" id="KW-0812">Transmembrane</keyword>
<comment type="subcellular location">
    <subcellularLocation>
        <location evidence="1">Cell membrane</location>
        <topology evidence="1">Single-pass type I membrane protein</topology>
    </subcellularLocation>
</comment>
<keyword evidence="3" id="KW-0433">Leucine-rich repeat</keyword>
<dbReference type="InterPro" id="IPR025875">
    <property type="entry name" value="Leu-rich_rpt_4"/>
</dbReference>
<dbReference type="InterPro" id="IPR032675">
    <property type="entry name" value="LRR_dom_sf"/>
</dbReference>
<keyword evidence="10" id="KW-0325">Glycoprotein</keyword>
<dbReference type="InterPro" id="IPR003591">
    <property type="entry name" value="Leu-rich_rpt_typical-subtyp"/>
</dbReference>
<accession>A0A1Y1IQH4</accession>
<dbReference type="AlphaFoldDB" id="A0A1Y1IQH4"/>
<keyword evidence="9" id="KW-0675">Receptor</keyword>
<evidence type="ECO:0000256" key="11">
    <source>
        <dbReference type="SAM" id="Phobius"/>
    </source>
</evidence>
<feature type="non-terminal residue" evidence="12">
    <location>
        <position position="1"/>
    </location>
</feature>
<evidence type="ECO:0000256" key="2">
    <source>
        <dbReference type="ARBA" id="ARBA00022475"/>
    </source>
</evidence>
<feature type="transmembrane region" description="Helical" evidence="11">
    <location>
        <begin position="422"/>
        <end position="442"/>
    </location>
</feature>
<evidence type="ECO:0000256" key="1">
    <source>
        <dbReference type="ARBA" id="ARBA00004251"/>
    </source>
</evidence>
<feature type="transmembrane region" description="Helical" evidence="11">
    <location>
        <begin position="454"/>
        <end position="475"/>
    </location>
</feature>
<keyword evidence="7 11" id="KW-1133">Transmembrane helix</keyword>
<keyword evidence="2" id="KW-1003">Cell membrane</keyword>
<dbReference type="InterPro" id="IPR001611">
    <property type="entry name" value="Leu-rich_rpt"/>
</dbReference>
<name>A0A1Y1IQH4_KLENI</name>
<protein>
    <submittedName>
        <fullName evidence="12">Uncharacterized protein</fullName>
    </submittedName>
</protein>
<dbReference type="PRINTS" id="PR00019">
    <property type="entry name" value="LEURICHRPT"/>
</dbReference>
<dbReference type="STRING" id="105231.A0A1Y1IQH4"/>
<dbReference type="PANTHER" id="PTHR27000:SF642">
    <property type="entry name" value="INACTIVE LEUCINE-RICH REPEAT RECEPTOR KINASE XIAO-RELATED"/>
    <property type="match status" value="1"/>
</dbReference>
<dbReference type="Gene3D" id="3.80.10.10">
    <property type="entry name" value="Ribonuclease Inhibitor"/>
    <property type="match status" value="3"/>
</dbReference>
<reference evidence="12 13" key="1">
    <citation type="journal article" date="2014" name="Nat. Commun.">
        <title>Klebsormidium flaccidum genome reveals primary factors for plant terrestrial adaptation.</title>
        <authorList>
            <person name="Hori K."/>
            <person name="Maruyama F."/>
            <person name="Fujisawa T."/>
            <person name="Togashi T."/>
            <person name="Yamamoto N."/>
            <person name="Seo M."/>
            <person name="Sato S."/>
            <person name="Yamada T."/>
            <person name="Mori H."/>
            <person name="Tajima N."/>
            <person name="Moriyama T."/>
            <person name="Ikeuchi M."/>
            <person name="Watanabe M."/>
            <person name="Wada H."/>
            <person name="Kobayashi K."/>
            <person name="Saito M."/>
            <person name="Masuda T."/>
            <person name="Sasaki-Sekimoto Y."/>
            <person name="Mashiguchi K."/>
            <person name="Awai K."/>
            <person name="Shimojima M."/>
            <person name="Masuda S."/>
            <person name="Iwai M."/>
            <person name="Nobusawa T."/>
            <person name="Narise T."/>
            <person name="Kondo S."/>
            <person name="Saito H."/>
            <person name="Sato R."/>
            <person name="Murakawa M."/>
            <person name="Ihara Y."/>
            <person name="Oshima-Yamada Y."/>
            <person name="Ohtaka K."/>
            <person name="Satoh M."/>
            <person name="Sonobe K."/>
            <person name="Ishii M."/>
            <person name="Ohtani R."/>
            <person name="Kanamori-Sato M."/>
            <person name="Honoki R."/>
            <person name="Miyazaki D."/>
            <person name="Mochizuki H."/>
            <person name="Umetsu J."/>
            <person name="Higashi K."/>
            <person name="Shibata D."/>
            <person name="Kamiya Y."/>
            <person name="Sato N."/>
            <person name="Nakamura Y."/>
            <person name="Tabata S."/>
            <person name="Ida S."/>
            <person name="Kurokawa K."/>
            <person name="Ohta H."/>
        </authorList>
    </citation>
    <scope>NUCLEOTIDE SEQUENCE [LARGE SCALE GENOMIC DNA]</scope>
    <source>
        <strain evidence="12 13">NIES-2285</strain>
    </source>
</reference>
<proteinExistence type="predicted"/>
<dbReference type="OMA" id="FWGACEK"/>